<evidence type="ECO:0000313" key="1">
    <source>
        <dbReference type="EMBL" id="MPL99063.1"/>
    </source>
</evidence>
<dbReference type="EMBL" id="VSSQ01000644">
    <property type="protein sequence ID" value="MPL99063.1"/>
    <property type="molecule type" value="Genomic_DNA"/>
</dbReference>
<name>A0A644W9F5_9ZZZZ</name>
<reference evidence="1" key="1">
    <citation type="submission" date="2019-08" db="EMBL/GenBank/DDBJ databases">
        <authorList>
            <person name="Kucharzyk K."/>
            <person name="Murdoch R.W."/>
            <person name="Higgins S."/>
            <person name="Loffler F."/>
        </authorList>
    </citation>
    <scope>NUCLEOTIDE SEQUENCE</scope>
</reference>
<proteinExistence type="predicted"/>
<accession>A0A644W9F5</accession>
<sequence length="126" mass="13936">MKKLILITGLFLLTLSGYSQFTVDVTVTGSCVYPQENTFYWAHVKVYLGTVLIAEGQGTSSTASIPVNIDEFCVNDNTKQYTIVTDAMKAYITPFSRICKGTTISSLLYSCEDFVTGNTDQEVEME</sequence>
<comment type="caution">
    <text evidence="1">The sequence shown here is derived from an EMBL/GenBank/DDBJ whole genome shotgun (WGS) entry which is preliminary data.</text>
</comment>
<dbReference type="AlphaFoldDB" id="A0A644W9F5"/>
<gene>
    <name evidence="1" type="ORF">SDC9_45278</name>
</gene>
<organism evidence="1">
    <name type="scientific">bioreactor metagenome</name>
    <dbReference type="NCBI Taxonomy" id="1076179"/>
    <lineage>
        <taxon>unclassified sequences</taxon>
        <taxon>metagenomes</taxon>
        <taxon>ecological metagenomes</taxon>
    </lineage>
</organism>
<protein>
    <submittedName>
        <fullName evidence="1">Uncharacterized protein</fullName>
    </submittedName>
</protein>